<name>A0A1M7HTM5_9BACT</name>
<protein>
    <submittedName>
        <fullName evidence="1">Uncharacterized protein</fullName>
    </submittedName>
</protein>
<dbReference type="STRING" id="1419482.SAMN05444266_107358"/>
<gene>
    <name evidence="1" type="ORF">SAMN05444266_107358</name>
</gene>
<evidence type="ECO:0000313" key="1">
    <source>
        <dbReference type="EMBL" id="SHM31457.1"/>
    </source>
</evidence>
<organism evidence="1 2">
    <name type="scientific">Chitinophaga jiangningensis</name>
    <dbReference type="NCBI Taxonomy" id="1419482"/>
    <lineage>
        <taxon>Bacteria</taxon>
        <taxon>Pseudomonadati</taxon>
        <taxon>Bacteroidota</taxon>
        <taxon>Chitinophagia</taxon>
        <taxon>Chitinophagales</taxon>
        <taxon>Chitinophagaceae</taxon>
        <taxon>Chitinophaga</taxon>
    </lineage>
</organism>
<accession>A0A1M7HTM5</accession>
<evidence type="ECO:0000313" key="2">
    <source>
        <dbReference type="Proteomes" id="UP000184420"/>
    </source>
</evidence>
<dbReference type="AlphaFoldDB" id="A0A1M7HTM5"/>
<keyword evidence="2" id="KW-1185">Reference proteome</keyword>
<sequence length="42" mass="4772">MACLGSSCPTQFLSCTVKFVEKILQFLKEVSQHTGYYGWINI</sequence>
<dbReference type="EMBL" id="FRBL01000007">
    <property type="protein sequence ID" value="SHM31457.1"/>
    <property type="molecule type" value="Genomic_DNA"/>
</dbReference>
<proteinExistence type="predicted"/>
<dbReference type="Proteomes" id="UP000184420">
    <property type="component" value="Unassembled WGS sequence"/>
</dbReference>
<reference evidence="1 2" key="1">
    <citation type="submission" date="2016-11" db="EMBL/GenBank/DDBJ databases">
        <authorList>
            <person name="Jaros S."/>
            <person name="Januszkiewicz K."/>
            <person name="Wedrychowicz H."/>
        </authorList>
    </citation>
    <scope>NUCLEOTIDE SEQUENCE [LARGE SCALE GENOMIC DNA]</scope>
    <source>
        <strain evidence="1 2">DSM 27406</strain>
    </source>
</reference>